<name>A0A8K1FG47_PYTOL</name>
<feature type="compositionally biased region" description="Acidic residues" evidence="4">
    <location>
        <begin position="1247"/>
        <end position="1261"/>
    </location>
</feature>
<feature type="region of interest" description="Disordered" evidence="4">
    <location>
        <begin position="1626"/>
        <end position="1659"/>
    </location>
</feature>
<keyword evidence="6" id="KW-1185">Reference proteome</keyword>
<dbReference type="Gene3D" id="1.20.5.1500">
    <property type="match status" value="1"/>
</dbReference>
<evidence type="ECO:0000256" key="2">
    <source>
        <dbReference type="RuleBase" id="RU003876"/>
    </source>
</evidence>
<dbReference type="OrthoDB" id="10257153at2759"/>
<evidence type="ECO:0000313" key="5">
    <source>
        <dbReference type="EMBL" id="TMW57448.1"/>
    </source>
</evidence>
<proteinExistence type="inferred from homology"/>
<feature type="region of interest" description="Disordered" evidence="4">
    <location>
        <begin position="1361"/>
        <end position="1391"/>
    </location>
</feature>
<comment type="caution">
    <text evidence="5">The sequence shown here is derived from an EMBL/GenBank/DDBJ whole genome shotgun (WGS) entry which is preliminary data.</text>
</comment>
<feature type="compositionally biased region" description="Basic and acidic residues" evidence="4">
    <location>
        <begin position="222"/>
        <end position="247"/>
    </location>
</feature>
<feature type="compositionally biased region" description="Basic and acidic residues" evidence="4">
    <location>
        <begin position="1225"/>
        <end position="1237"/>
    </location>
</feature>
<dbReference type="InterPro" id="IPR037231">
    <property type="entry name" value="NAP-like_sf"/>
</dbReference>
<feature type="region of interest" description="Disordered" evidence="4">
    <location>
        <begin position="1423"/>
        <end position="1448"/>
    </location>
</feature>
<dbReference type="GO" id="GO:0005634">
    <property type="term" value="C:nucleus"/>
    <property type="evidence" value="ECO:0007669"/>
    <property type="project" value="InterPro"/>
</dbReference>
<organism evidence="5 6">
    <name type="scientific">Pythium oligandrum</name>
    <name type="common">Mycoparasitic fungus</name>
    <dbReference type="NCBI Taxonomy" id="41045"/>
    <lineage>
        <taxon>Eukaryota</taxon>
        <taxon>Sar</taxon>
        <taxon>Stramenopiles</taxon>
        <taxon>Oomycota</taxon>
        <taxon>Peronosporomycetes</taxon>
        <taxon>Pythiales</taxon>
        <taxon>Pythiaceae</taxon>
        <taxon>Pythium</taxon>
    </lineage>
</organism>
<accession>A0A8K1FG47</accession>
<dbReference type="GO" id="GO:0006334">
    <property type="term" value="P:nucleosome assembly"/>
    <property type="evidence" value="ECO:0007669"/>
    <property type="project" value="InterPro"/>
</dbReference>
<evidence type="ECO:0000256" key="4">
    <source>
        <dbReference type="SAM" id="MobiDB-lite"/>
    </source>
</evidence>
<evidence type="ECO:0000256" key="3">
    <source>
        <dbReference type="SAM" id="Coils"/>
    </source>
</evidence>
<sequence>MEVTSDTNATSVEAARAFRARRWGFHALLLACGQSQLESTSQNELLSAVSGDEELRSWSRHTSYRTVTRQDVEALVRVLKIETIHAERALLAVPKQEDDAVEEASDEGIDPGPLELTPKSMATAFQRLVRDEKKAFHEAMAVSETRVDGDAGSKSDTPPARIYLLTDYPASIDEVHALLLLGESTPSASPPTSTVIPLIDGVLLVVDPVRELRERRKSLTNADERRKSAVENDDRRKSSVMNVDDRRKSSLLRRAELGEEDVKMDKSLPSAAVVSVFETANPFVRDLHATSTVGGLEWSDFAFTELPCCTAASEPKTAIELVNELTQTIEEVATHKTAFKEWVSSVKMISLPTLESHNDNLMVAYNKVISAVHEPSVSVTVVLFAMREAIVKDHEGDNAESDREKSVITTPPDAYIDHHDAASRRLALSYAQCLQATRSREAALAQLHLGGIRLDHIEKAMWCASDLPGIGNQGRKGFPRIPQHSAAERSIQDTEFATFSLSMSVSHVHLLRQLLSLEYLLGLPWKERLRVREYSAVLASDLLAQRLAEVLRDAPAQYRTYYEPADALLVAMLNATAPGRFRATSWSAKDSVRHRPAFRNWKREPEIPDEYLTPRTALAVGAVLPLSSGELGAMSEKCSILYPADQSLIKVYQRPQTSSWLSVSRNGDMFGLRPRESSEGNEDGEKNEDEEHHAMCFYANFQDDSLLIVRSGTKMPSKPDGFGSISMTQTLTDGLVITTQSDGVIVQQRLPSVPLDVGNGVCELYRVISGKGTVMSVRSDGSRAVLQPNGDVRMHPRRTEAVVDRQLAVDPETNALVEKRGDGTIVVTHTDGGRIVYHRDGTRIVTTSTRLHVLITHAHYADVCIDVDVNITASRHAAGEKVAVTKGGLRTRSIIRAPDGTEVEVQYNTNVVAEVNGRIIARKRGGATVIAKDSGRVEYHPRELDGLGNQDSQTNNTDDDDRNELHHNCVYYFDCQEGNFSLVDHEQNHFQVDLDDGLCTPSVQVQLAGVLSEEDAAKYEVEPIPARAVINDPIEPHLFILHGDGTGREILRPRDIHEYLSLIEASGGEEVTQGPTAETWKKHATRWTHERVFLQDIQPSAPRRELRSKPWFSDSRLNAEFERLQYHVTSATRHLPNDLLSVPIPDPQLTVVRRLQQLRPVSASQFEEMLASLDSWRAWQQTREVSKDRFRVEDPRDAETIAQEALIQRKVLVAMKATRARRKLERQQQKEQQRREQGSVSHMETVQEGDEAGPDEDDDFELDHMLSDGSDLDSNADVDVEVDDIDQLMWTAFSEADVSGAGRLALAPARQALVQVLGIGITTSELRGVLRDFCQPEPFAVSFDVFVDVVHTFQQSVEDLKHAESDVSGNQEQHDASQTRPSTPKSHVPAGDWRRKGIQLEDAALPLLLSPFDHSLSRPTPSLQLTFTPSTMAGEPAAKRQRTGDKDDAPVIDTEKLQAVVDAVNAVEEEIEKENEKMAREVLAIESKYNKAKRPFFVKRSTHLRDIPGFWKQVLVNHPLISFGEHDEKILEHLEDLDVTFVDDNGGFKIELTFGENEYFGATKLWKQIKYSEEGEAEATASELKWKESDAAKAAKEDDSSFVVWFVSTEDEQDVAEMIKDDVWKNPVPFYLGGDDSDEEGDDDDEEGDDDDESAEDDE</sequence>
<evidence type="ECO:0000256" key="1">
    <source>
        <dbReference type="ARBA" id="ARBA00009947"/>
    </source>
</evidence>
<feature type="region of interest" description="Disordered" evidence="4">
    <location>
        <begin position="940"/>
        <end position="962"/>
    </location>
</feature>
<feature type="region of interest" description="Disordered" evidence="4">
    <location>
        <begin position="1222"/>
        <end position="1261"/>
    </location>
</feature>
<feature type="compositionally biased region" description="Acidic residues" evidence="4">
    <location>
        <begin position="1635"/>
        <end position="1659"/>
    </location>
</feature>
<protein>
    <submittedName>
        <fullName evidence="5">Uncharacterized protein</fullName>
    </submittedName>
</protein>
<feature type="coiled-coil region" evidence="3">
    <location>
        <begin position="1457"/>
        <end position="1488"/>
    </location>
</feature>
<keyword evidence="3" id="KW-0175">Coiled coil</keyword>
<dbReference type="InterPro" id="IPR002164">
    <property type="entry name" value="NAP_family"/>
</dbReference>
<dbReference type="Gene3D" id="3.30.1120.90">
    <property type="entry name" value="Nucleosome assembly protein"/>
    <property type="match status" value="1"/>
</dbReference>
<dbReference type="SUPFAM" id="SSF143113">
    <property type="entry name" value="NAP-like"/>
    <property type="match status" value="1"/>
</dbReference>
<dbReference type="PANTHER" id="PTHR11875">
    <property type="entry name" value="TESTIS-SPECIFIC Y-ENCODED PROTEIN"/>
    <property type="match status" value="1"/>
</dbReference>
<dbReference type="Pfam" id="PF00956">
    <property type="entry name" value="NAP"/>
    <property type="match status" value="1"/>
</dbReference>
<evidence type="ECO:0000313" key="6">
    <source>
        <dbReference type="Proteomes" id="UP000794436"/>
    </source>
</evidence>
<dbReference type="EMBL" id="SPLM01000144">
    <property type="protein sequence ID" value="TMW57448.1"/>
    <property type="molecule type" value="Genomic_DNA"/>
</dbReference>
<feature type="region of interest" description="Disordered" evidence="4">
    <location>
        <begin position="219"/>
        <end position="247"/>
    </location>
</feature>
<comment type="similarity">
    <text evidence="1 2">Belongs to the nucleosome assembly protein (NAP) family.</text>
</comment>
<dbReference type="Proteomes" id="UP000794436">
    <property type="component" value="Unassembled WGS sequence"/>
</dbReference>
<gene>
    <name evidence="5" type="ORF">Poli38472_003373</name>
</gene>
<reference evidence="5" key="1">
    <citation type="submission" date="2019-03" db="EMBL/GenBank/DDBJ databases">
        <title>Long read genome sequence of the mycoparasitic Pythium oligandrum ATCC 38472 isolated from sugarbeet rhizosphere.</title>
        <authorList>
            <person name="Gaulin E."/>
        </authorList>
    </citation>
    <scope>NUCLEOTIDE SEQUENCE</scope>
    <source>
        <strain evidence="5">ATCC 38472_TT</strain>
    </source>
</reference>